<gene>
    <name evidence="1" type="ORF">Ahy_B08g089628</name>
</gene>
<dbReference type="Proteomes" id="UP000289738">
    <property type="component" value="Chromosome B08"/>
</dbReference>
<dbReference type="EMBL" id="SDMP01000018">
    <property type="protein sequence ID" value="RYQ94682.1"/>
    <property type="molecule type" value="Genomic_DNA"/>
</dbReference>
<protein>
    <submittedName>
        <fullName evidence="1">Uncharacterized protein</fullName>
    </submittedName>
</protein>
<evidence type="ECO:0000313" key="1">
    <source>
        <dbReference type="EMBL" id="RYQ94682.1"/>
    </source>
</evidence>
<proteinExistence type="predicted"/>
<comment type="caution">
    <text evidence="1">The sequence shown here is derived from an EMBL/GenBank/DDBJ whole genome shotgun (WGS) entry which is preliminary data.</text>
</comment>
<evidence type="ECO:0000313" key="2">
    <source>
        <dbReference type="Proteomes" id="UP000289738"/>
    </source>
</evidence>
<keyword evidence="2" id="KW-1185">Reference proteome</keyword>
<accession>A0A444XYC6</accession>
<dbReference type="AlphaFoldDB" id="A0A444XYC6"/>
<organism evidence="1 2">
    <name type="scientific">Arachis hypogaea</name>
    <name type="common">Peanut</name>
    <dbReference type="NCBI Taxonomy" id="3818"/>
    <lineage>
        <taxon>Eukaryota</taxon>
        <taxon>Viridiplantae</taxon>
        <taxon>Streptophyta</taxon>
        <taxon>Embryophyta</taxon>
        <taxon>Tracheophyta</taxon>
        <taxon>Spermatophyta</taxon>
        <taxon>Magnoliopsida</taxon>
        <taxon>eudicotyledons</taxon>
        <taxon>Gunneridae</taxon>
        <taxon>Pentapetalae</taxon>
        <taxon>rosids</taxon>
        <taxon>fabids</taxon>
        <taxon>Fabales</taxon>
        <taxon>Fabaceae</taxon>
        <taxon>Papilionoideae</taxon>
        <taxon>50 kb inversion clade</taxon>
        <taxon>dalbergioids sensu lato</taxon>
        <taxon>Dalbergieae</taxon>
        <taxon>Pterocarpus clade</taxon>
        <taxon>Arachis</taxon>
    </lineage>
</organism>
<reference evidence="1 2" key="1">
    <citation type="submission" date="2019-01" db="EMBL/GenBank/DDBJ databases">
        <title>Sequencing of cultivated peanut Arachis hypogaea provides insights into genome evolution and oil improvement.</title>
        <authorList>
            <person name="Chen X."/>
        </authorList>
    </citation>
    <scope>NUCLEOTIDE SEQUENCE [LARGE SCALE GENOMIC DNA]</scope>
    <source>
        <strain evidence="2">cv. Fuhuasheng</strain>
        <tissue evidence="1">Leaves</tissue>
    </source>
</reference>
<sequence>MLNYYAIVRVLNPTFVTSGIVGASSEPSIPGGILQLASYAFQRIQEKSKILQLVLKDDYDDDDDYE</sequence>
<name>A0A444XYC6_ARAHY</name>